<accession>A0AAD8XRS6</accession>
<protein>
    <submittedName>
        <fullName evidence="8">26S proteasome AAA-ATPase subunit RPT6</fullName>
    </submittedName>
</protein>
<evidence type="ECO:0000259" key="7">
    <source>
        <dbReference type="SMART" id="SM00382"/>
    </source>
</evidence>
<keyword evidence="3 6" id="KW-0547">Nucleotide-binding</keyword>
<dbReference type="PANTHER" id="PTHR23073">
    <property type="entry name" value="26S PROTEASOME REGULATORY SUBUNIT"/>
    <property type="match status" value="1"/>
</dbReference>
<dbReference type="InterPro" id="IPR003959">
    <property type="entry name" value="ATPase_AAA_core"/>
</dbReference>
<dbReference type="PROSITE" id="PS00674">
    <property type="entry name" value="AAA"/>
    <property type="match status" value="1"/>
</dbReference>
<evidence type="ECO:0000256" key="4">
    <source>
        <dbReference type="ARBA" id="ARBA00022840"/>
    </source>
</evidence>
<evidence type="ECO:0000313" key="8">
    <source>
        <dbReference type="EMBL" id="KAK1732428.1"/>
    </source>
</evidence>
<gene>
    <name evidence="8" type="ORF">QTG54_016822</name>
</gene>
<organism evidence="8 9">
    <name type="scientific">Skeletonema marinoi</name>
    <dbReference type="NCBI Taxonomy" id="267567"/>
    <lineage>
        <taxon>Eukaryota</taxon>
        <taxon>Sar</taxon>
        <taxon>Stramenopiles</taxon>
        <taxon>Ochrophyta</taxon>
        <taxon>Bacillariophyta</taxon>
        <taxon>Coscinodiscophyceae</taxon>
        <taxon>Thalassiosirophycidae</taxon>
        <taxon>Thalassiosirales</taxon>
        <taxon>Skeletonemataceae</taxon>
        <taxon>Skeletonema</taxon>
        <taxon>Skeletonema marinoi-dohrnii complex</taxon>
    </lineage>
</organism>
<dbReference type="InterPro" id="IPR003960">
    <property type="entry name" value="ATPase_AAA_CS"/>
</dbReference>
<evidence type="ECO:0000256" key="5">
    <source>
        <dbReference type="ARBA" id="ARBA00022942"/>
    </source>
</evidence>
<dbReference type="FunFam" id="3.40.50.300:FF:000030">
    <property type="entry name" value="26S protease regulatory subunit 8"/>
    <property type="match status" value="1"/>
</dbReference>
<dbReference type="AlphaFoldDB" id="A0AAD8XRS6"/>
<proteinExistence type="inferred from homology"/>
<name>A0AAD8XRS6_9STRA</name>
<dbReference type="GO" id="GO:0000502">
    <property type="term" value="C:proteasome complex"/>
    <property type="evidence" value="ECO:0007669"/>
    <property type="project" value="UniProtKB-KW"/>
</dbReference>
<evidence type="ECO:0000256" key="2">
    <source>
        <dbReference type="ARBA" id="ARBA00022490"/>
    </source>
</evidence>
<comment type="similarity">
    <text evidence="1 6">Belongs to the AAA ATPase family.</text>
</comment>
<evidence type="ECO:0000313" key="9">
    <source>
        <dbReference type="Proteomes" id="UP001224775"/>
    </source>
</evidence>
<dbReference type="InterPro" id="IPR032501">
    <property type="entry name" value="Prot_ATP_ID_OB_2nd"/>
</dbReference>
<dbReference type="Gene3D" id="2.40.50.140">
    <property type="entry name" value="Nucleic acid-binding proteins"/>
    <property type="match status" value="1"/>
</dbReference>
<dbReference type="CDD" id="cd19502">
    <property type="entry name" value="RecA-like_PAN_like"/>
    <property type="match status" value="1"/>
</dbReference>
<keyword evidence="5 8" id="KW-0647">Proteasome</keyword>
<dbReference type="InterPro" id="IPR027417">
    <property type="entry name" value="P-loop_NTPase"/>
</dbReference>
<dbReference type="Pfam" id="PF00004">
    <property type="entry name" value="AAA"/>
    <property type="match status" value="1"/>
</dbReference>
<dbReference type="EMBL" id="JATAAI010000066">
    <property type="protein sequence ID" value="KAK1732428.1"/>
    <property type="molecule type" value="Genomic_DNA"/>
</dbReference>
<dbReference type="InterPro" id="IPR050221">
    <property type="entry name" value="26S_Proteasome_ATPase"/>
</dbReference>
<keyword evidence="9" id="KW-1185">Reference proteome</keyword>
<dbReference type="InterPro" id="IPR003593">
    <property type="entry name" value="AAA+_ATPase"/>
</dbReference>
<keyword evidence="4 6" id="KW-0067">ATP-binding</keyword>
<keyword evidence="2" id="KW-0963">Cytoplasm</keyword>
<reference evidence="8" key="1">
    <citation type="submission" date="2023-06" db="EMBL/GenBank/DDBJ databases">
        <title>Survivors Of The Sea: Transcriptome response of Skeletonema marinoi to long-term dormancy.</title>
        <authorList>
            <person name="Pinder M.I.M."/>
            <person name="Kourtchenko O."/>
            <person name="Robertson E.K."/>
            <person name="Larsson T."/>
            <person name="Maumus F."/>
            <person name="Osuna-Cruz C.M."/>
            <person name="Vancaester E."/>
            <person name="Stenow R."/>
            <person name="Vandepoele K."/>
            <person name="Ploug H."/>
            <person name="Bruchert V."/>
            <person name="Godhe A."/>
            <person name="Topel M."/>
        </authorList>
    </citation>
    <scope>NUCLEOTIDE SEQUENCE</scope>
    <source>
        <strain evidence="8">R05AC</strain>
    </source>
</reference>
<sequence>MGQKKVLVKINPEGKYVVDIDKDIDINDLKPNTRVALRNDSYTLHKLLPTKVDPLVALMKVEAVPDSTYDMIGGLEKQVMEIKEVIELPIKHPELFESLGVAQPKGVLLYGPPGTGKTLLARAVAHHTDCTFIRVSGAELVQKYIGEGSRMVRELFVMAREAAPSIIFMDEIDSIGQSRGGGGGDSEVQRTMLELLNQLDGFEPAQNIKVIMATNRIDILDSALLRPGRIDRKIEFPIPMLRIVWQL</sequence>
<feature type="domain" description="AAA+ ATPase" evidence="7">
    <location>
        <begin position="103"/>
        <end position="241"/>
    </location>
</feature>
<evidence type="ECO:0000256" key="3">
    <source>
        <dbReference type="ARBA" id="ARBA00022741"/>
    </source>
</evidence>
<evidence type="ECO:0000256" key="1">
    <source>
        <dbReference type="ARBA" id="ARBA00006914"/>
    </source>
</evidence>
<comment type="caution">
    <text evidence="8">The sequence shown here is derived from an EMBL/GenBank/DDBJ whole genome shotgun (WGS) entry which is preliminary data.</text>
</comment>
<dbReference type="SMART" id="SM00382">
    <property type="entry name" value="AAA"/>
    <property type="match status" value="1"/>
</dbReference>
<dbReference type="InterPro" id="IPR012340">
    <property type="entry name" value="NA-bd_OB-fold"/>
</dbReference>
<evidence type="ECO:0000256" key="6">
    <source>
        <dbReference type="RuleBase" id="RU003651"/>
    </source>
</evidence>
<dbReference type="SUPFAM" id="SSF52540">
    <property type="entry name" value="P-loop containing nucleoside triphosphate hydrolases"/>
    <property type="match status" value="1"/>
</dbReference>
<dbReference type="GO" id="GO:0016887">
    <property type="term" value="F:ATP hydrolysis activity"/>
    <property type="evidence" value="ECO:0007669"/>
    <property type="project" value="InterPro"/>
</dbReference>
<dbReference type="Proteomes" id="UP001224775">
    <property type="component" value="Unassembled WGS sequence"/>
</dbReference>
<dbReference type="GO" id="GO:0005524">
    <property type="term" value="F:ATP binding"/>
    <property type="evidence" value="ECO:0007669"/>
    <property type="project" value="UniProtKB-KW"/>
</dbReference>
<dbReference type="Pfam" id="PF16450">
    <property type="entry name" value="Prot_ATP_ID_OB_C"/>
    <property type="match status" value="1"/>
</dbReference>
<dbReference type="Gene3D" id="3.40.50.300">
    <property type="entry name" value="P-loop containing nucleotide triphosphate hydrolases"/>
    <property type="match status" value="1"/>
</dbReference>